<dbReference type="EMBL" id="JAOQAV010000036">
    <property type="protein sequence ID" value="KAJ4182211.1"/>
    <property type="molecule type" value="Genomic_DNA"/>
</dbReference>
<sequence>MAQCLLSIQNGSFRLEAPERGCQTQDPWARDWMKSHLDDICLETFQTSPQLQPHHRSHGNFGRLPRKLRSQSRLVSPDGVVAIASPRSWYSQLTGKRAAANVEPEHRDFRSPLFTLPVEIRLCIYRHLLITKGLAVLCPDPDGFRVLPREYYDGPFRLYPEILATCRQINREGTSILYSENVFRREFLWRRTWIKTGRKPFPRFESSPLKEANLQCISRIRIFRTYHQWFRDGSLKVLHDFPNLRELQVHIDDNDIWGDLNPDSHWKDSMRAINRYRPDLACVKTQIRLSFDRRYRDWCDRCTNRRLDFSVHRIKKDELERWIRSESLFAGRDLVWSFSTQTSEYCGPSCIVSLTVDSNRRGTDTIECRIEGDEDTEYTTEPAYLDKEV</sequence>
<gene>
    <name evidence="1" type="ORF">NW755_010596</name>
</gene>
<proteinExistence type="predicted"/>
<dbReference type="PANTHER" id="PTHR38790">
    <property type="entry name" value="2EXR DOMAIN-CONTAINING PROTEIN-RELATED"/>
    <property type="match status" value="1"/>
</dbReference>
<dbReference type="Proteomes" id="UP001152087">
    <property type="component" value="Unassembled WGS sequence"/>
</dbReference>
<comment type="caution">
    <text evidence="1">The sequence shown here is derived from an EMBL/GenBank/DDBJ whole genome shotgun (WGS) entry which is preliminary data.</text>
</comment>
<organism evidence="1 2">
    <name type="scientific">Fusarium falciforme</name>
    <dbReference type="NCBI Taxonomy" id="195108"/>
    <lineage>
        <taxon>Eukaryota</taxon>
        <taxon>Fungi</taxon>
        <taxon>Dikarya</taxon>
        <taxon>Ascomycota</taxon>
        <taxon>Pezizomycotina</taxon>
        <taxon>Sordariomycetes</taxon>
        <taxon>Hypocreomycetidae</taxon>
        <taxon>Hypocreales</taxon>
        <taxon>Nectriaceae</taxon>
        <taxon>Fusarium</taxon>
        <taxon>Fusarium solani species complex</taxon>
    </lineage>
</organism>
<evidence type="ECO:0000313" key="2">
    <source>
        <dbReference type="Proteomes" id="UP001152087"/>
    </source>
</evidence>
<evidence type="ECO:0000313" key="1">
    <source>
        <dbReference type="EMBL" id="KAJ4182211.1"/>
    </source>
</evidence>
<name>A0A9W8QZ68_9HYPO</name>
<dbReference type="AlphaFoldDB" id="A0A9W8QZ68"/>
<accession>A0A9W8QZ68</accession>
<protein>
    <submittedName>
        <fullName evidence="1">Uncharacterized protein</fullName>
    </submittedName>
</protein>
<reference evidence="1" key="1">
    <citation type="submission" date="2022-09" db="EMBL/GenBank/DDBJ databases">
        <title>Fusarium specimens isolated from Avocado Roots.</title>
        <authorList>
            <person name="Stajich J."/>
            <person name="Roper C."/>
            <person name="Heimlech-Rivalta G."/>
        </authorList>
    </citation>
    <scope>NUCLEOTIDE SEQUENCE</scope>
    <source>
        <strain evidence="1">A02</strain>
    </source>
</reference>
<keyword evidence="2" id="KW-1185">Reference proteome</keyword>